<dbReference type="Proteomes" id="UP000499080">
    <property type="component" value="Unassembled WGS sequence"/>
</dbReference>
<accession>A0A4Y2HLS9</accession>
<name>A0A4Y2HLS9_ARAVE</name>
<evidence type="ECO:0000313" key="2">
    <source>
        <dbReference type="Proteomes" id="UP000499080"/>
    </source>
</evidence>
<reference evidence="1 2" key="1">
    <citation type="journal article" date="2019" name="Sci. Rep.">
        <title>Orb-weaving spider Araneus ventricosus genome elucidates the spidroin gene catalogue.</title>
        <authorList>
            <person name="Kono N."/>
            <person name="Nakamura H."/>
            <person name="Ohtoshi R."/>
            <person name="Moran D.A.P."/>
            <person name="Shinohara A."/>
            <person name="Yoshida Y."/>
            <person name="Fujiwara M."/>
            <person name="Mori M."/>
            <person name="Tomita M."/>
            <person name="Arakawa K."/>
        </authorList>
    </citation>
    <scope>NUCLEOTIDE SEQUENCE [LARGE SCALE GENOMIC DNA]</scope>
</reference>
<dbReference type="AlphaFoldDB" id="A0A4Y2HLS9"/>
<gene>
    <name evidence="1" type="ORF">AVEN_220067_1</name>
</gene>
<evidence type="ECO:0000313" key="1">
    <source>
        <dbReference type="EMBL" id="GBM66305.1"/>
    </source>
</evidence>
<sequence>MKSVTTNVHCNIFRRLMSFFPKNLLFQFPHHLVSICKRTDSSKDHLHLFFASISDYIQNFLYAPFFDEWQDQSRKHIIGRIFRLLLQLGVDERSCDKFGKILKQYAPLPVSGTIYAPIKANDRSLFYDLTLFLKCTDN</sequence>
<organism evidence="1 2">
    <name type="scientific">Araneus ventricosus</name>
    <name type="common">Orbweaver spider</name>
    <name type="synonym">Epeira ventricosa</name>
    <dbReference type="NCBI Taxonomy" id="182803"/>
    <lineage>
        <taxon>Eukaryota</taxon>
        <taxon>Metazoa</taxon>
        <taxon>Ecdysozoa</taxon>
        <taxon>Arthropoda</taxon>
        <taxon>Chelicerata</taxon>
        <taxon>Arachnida</taxon>
        <taxon>Araneae</taxon>
        <taxon>Araneomorphae</taxon>
        <taxon>Entelegynae</taxon>
        <taxon>Araneoidea</taxon>
        <taxon>Araneidae</taxon>
        <taxon>Araneus</taxon>
    </lineage>
</organism>
<dbReference type="EMBL" id="BGPR01002018">
    <property type="protein sequence ID" value="GBM66305.1"/>
    <property type="molecule type" value="Genomic_DNA"/>
</dbReference>
<protein>
    <submittedName>
        <fullName evidence="1">Uncharacterized protein</fullName>
    </submittedName>
</protein>
<comment type="caution">
    <text evidence="1">The sequence shown here is derived from an EMBL/GenBank/DDBJ whole genome shotgun (WGS) entry which is preliminary data.</text>
</comment>
<keyword evidence="2" id="KW-1185">Reference proteome</keyword>
<proteinExistence type="predicted"/>